<dbReference type="SUPFAM" id="SSF160467">
    <property type="entry name" value="PH0987 N-terminal domain-like"/>
    <property type="match status" value="1"/>
</dbReference>
<keyword evidence="3" id="KW-0067">ATP-binding</keyword>
<evidence type="ECO:0000256" key="2">
    <source>
        <dbReference type="ARBA" id="ARBA00022801"/>
    </source>
</evidence>
<keyword evidence="1" id="KW-0547">Nucleotide-binding</keyword>
<evidence type="ECO:0000313" key="5">
    <source>
        <dbReference type="EMBL" id="MET3653039.1"/>
    </source>
</evidence>
<dbReference type="PANTHER" id="PTHR34698">
    <property type="entry name" value="5-OXOPROLINASE SUBUNIT B"/>
    <property type="match status" value="1"/>
</dbReference>
<dbReference type="Pfam" id="PF02682">
    <property type="entry name" value="CT_C_D"/>
    <property type="match status" value="1"/>
</dbReference>
<organism evidence="5 6">
    <name type="scientific">Dyella japonica</name>
    <dbReference type="NCBI Taxonomy" id="231455"/>
    <lineage>
        <taxon>Bacteria</taxon>
        <taxon>Pseudomonadati</taxon>
        <taxon>Pseudomonadota</taxon>
        <taxon>Gammaproteobacteria</taxon>
        <taxon>Lysobacterales</taxon>
        <taxon>Rhodanobacteraceae</taxon>
        <taxon>Dyella</taxon>
    </lineage>
</organism>
<dbReference type="SUPFAM" id="SSF50891">
    <property type="entry name" value="Cyclophilin-like"/>
    <property type="match status" value="1"/>
</dbReference>
<feature type="domain" description="Carboxyltransferase" evidence="4">
    <location>
        <begin position="8"/>
        <end position="213"/>
    </location>
</feature>
<keyword evidence="6" id="KW-1185">Reference proteome</keyword>
<dbReference type="PANTHER" id="PTHR34698:SF2">
    <property type="entry name" value="5-OXOPROLINASE SUBUNIT B"/>
    <property type="match status" value="1"/>
</dbReference>
<dbReference type="Proteomes" id="UP001549184">
    <property type="component" value="Unassembled WGS sequence"/>
</dbReference>
<reference evidence="5 6" key="1">
    <citation type="submission" date="2024-06" db="EMBL/GenBank/DDBJ databases">
        <title>Sorghum-associated microbial communities from plants grown in Nebraska, USA.</title>
        <authorList>
            <person name="Schachtman D."/>
        </authorList>
    </citation>
    <scope>NUCLEOTIDE SEQUENCE [LARGE SCALE GENOMIC DNA]</scope>
    <source>
        <strain evidence="5 6">1073</strain>
    </source>
</reference>
<dbReference type="SMART" id="SM00796">
    <property type="entry name" value="AHS1"/>
    <property type="match status" value="1"/>
</dbReference>
<sequence length="242" mass="26040">MTFPLADVQIEALAEDAWLLRFGDTIDADVNNRVHAAAARLRANLLNVECIPAYASLLLRFDVTHWLDDDGRFCAERLQHVIAAAWNASSSTETATREVIIPVWYGGDAGADLPEVAAHARMSADEVVARHVAAIYRVAMLGFAPGFPYLLGLDPALAMPRRSNPRTSVPAGSVAIGGQQTGIYPQALPGGWQLIGRTPVRLFDLAVASPSLLQPGDHVRFRAIDEREYGRLADDASASASA</sequence>
<evidence type="ECO:0000313" key="6">
    <source>
        <dbReference type="Proteomes" id="UP001549184"/>
    </source>
</evidence>
<dbReference type="Gene3D" id="2.40.100.10">
    <property type="entry name" value="Cyclophilin-like"/>
    <property type="match status" value="1"/>
</dbReference>
<name>A0ABV2JW26_9GAMM</name>
<evidence type="ECO:0000256" key="3">
    <source>
        <dbReference type="ARBA" id="ARBA00022840"/>
    </source>
</evidence>
<evidence type="ECO:0000259" key="4">
    <source>
        <dbReference type="SMART" id="SM00796"/>
    </source>
</evidence>
<dbReference type="InterPro" id="IPR029000">
    <property type="entry name" value="Cyclophilin-like_dom_sf"/>
</dbReference>
<dbReference type="RefSeq" id="WP_354014440.1">
    <property type="nucleotide sequence ID" value="NZ_JBEPMU010000004.1"/>
</dbReference>
<dbReference type="NCBIfam" id="TIGR00370">
    <property type="entry name" value="5-oxoprolinase subunit PxpB"/>
    <property type="match status" value="1"/>
</dbReference>
<comment type="caution">
    <text evidence="5">The sequence shown here is derived from an EMBL/GenBank/DDBJ whole genome shotgun (WGS) entry which is preliminary data.</text>
</comment>
<gene>
    <name evidence="5" type="ORF">ABIC75_002775</name>
</gene>
<proteinExistence type="predicted"/>
<evidence type="ECO:0000256" key="1">
    <source>
        <dbReference type="ARBA" id="ARBA00022741"/>
    </source>
</evidence>
<dbReference type="InterPro" id="IPR010016">
    <property type="entry name" value="PxpB"/>
</dbReference>
<accession>A0ABV2JW26</accession>
<keyword evidence="2" id="KW-0378">Hydrolase</keyword>
<dbReference type="Gene3D" id="3.30.1360.40">
    <property type="match status" value="1"/>
</dbReference>
<dbReference type="EMBL" id="JBEPMU010000004">
    <property type="protein sequence ID" value="MET3653039.1"/>
    <property type="molecule type" value="Genomic_DNA"/>
</dbReference>
<dbReference type="InterPro" id="IPR003833">
    <property type="entry name" value="CT_C_D"/>
</dbReference>
<protein>
    <submittedName>
        <fullName evidence="5">Inhibitor of KinA</fullName>
    </submittedName>
</protein>